<reference evidence="1" key="1">
    <citation type="submission" date="2018-06" db="EMBL/GenBank/DDBJ databases">
        <authorList>
            <person name="O'Rourke A."/>
        </authorList>
    </citation>
    <scope>NUCLEOTIDE SEQUENCE</scope>
    <source>
        <strain evidence="1">132550021-3</strain>
    </source>
</reference>
<gene>
    <name evidence="1" type="ORF">DEE74_10725</name>
</gene>
<comment type="caution">
    <text evidence="1">The sequence shown here is derived from an EMBL/GenBank/DDBJ whole genome shotgun (WGS) entry which is preliminary data.</text>
</comment>
<dbReference type="EMBL" id="QGBI01000008">
    <property type="protein sequence ID" value="MBX3890336.1"/>
    <property type="molecule type" value="Genomic_DNA"/>
</dbReference>
<accession>A0A9Q2C864</accession>
<evidence type="ECO:0000313" key="2">
    <source>
        <dbReference type="Proteomes" id="UP001199322"/>
    </source>
</evidence>
<dbReference type="RefSeq" id="WP_116576086.1">
    <property type="nucleotide sequence ID" value="NZ_JACBXL010000011.1"/>
</dbReference>
<dbReference type="Proteomes" id="UP001199322">
    <property type="component" value="Unassembled WGS sequence"/>
</dbReference>
<sequence length="75" mass="8569">MEKNIVRAKAFTVRSNNGWSERFNGVVTLLTVTDHNKEHIETYQCDQARSNRDLAQADADRLLSLKTSEFVQTQA</sequence>
<proteinExistence type="predicted"/>
<organism evidence="1 2">
    <name type="scientific">Ralstonia pickettii</name>
    <name type="common">Burkholderia pickettii</name>
    <dbReference type="NCBI Taxonomy" id="329"/>
    <lineage>
        <taxon>Bacteria</taxon>
        <taxon>Pseudomonadati</taxon>
        <taxon>Pseudomonadota</taxon>
        <taxon>Betaproteobacteria</taxon>
        <taxon>Burkholderiales</taxon>
        <taxon>Burkholderiaceae</taxon>
        <taxon>Ralstonia</taxon>
    </lineage>
</organism>
<dbReference type="AlphaFoldDB" id="A0A9Q2C864"/>
<protein>
    <submittedName>
        <fullName evidence="1">Uncharacterized protein</fullName>
    </submittedName>
</protein>
<name>A0A9Q2C864_RALPI</name>
<evidence type="ECO:0000313" key="1">
    <source>
        <dbReference type="EMBL" id="MBX3890336.1"/>
    </source>
</evidence>